<dbReference type="Pfam" id="PF16286">
    <property type="entry name" value="DUF4932"/>
    <property type="match status" value="1"/>
</dbReference>
<proteinExistence type="predicted"/>
<evidence type="ECO:0008006" key="4">
    <source>
        <dbReference type="Google" id="ProtNLM"/>
    </source>
</evidence>
<dbReference type="EMBL" id="FNXY01000004">
    <property type="protein sequence ID" value="SEI93598.1"/>
    <property type="molecule type" value="Genomic_DNA"/>
</dbReference>
<gene>
    <name evidence="2" type="ORF">SAMN04487995_2622</name>
</gene>
<evidence type="ECO:0000256" key="1">
    <source>
        <dbReference type="SAM" id="SignalP"/>
    </source>
</evidence>
<evidence type="ECO:0000313" key="2">
    <source>
        <dbReference type="EMBL" id="SEI93598.1"/>
    </source>
</evidence>
<feature type="signal peptide" evidence="1">
    <location>
        <begin position="1"/>
        <end position="19"/>
    </location>
</feature>
<accession>A0A1H6UMT7</accession>
<organism evidence="2 3">
    <name type="scientific">Dyadobacter koreensis</name>
    <dbReference type="NCBI Taxonomy" id="408657"/>
    <lineage>
        <taxon>Bacteria</taxon>
        <taxon>Pseudomonadati</taxon>
        <taxon>Bacteroidota</taxon>
        <taxon>Cytophagia</taxon>
        <taxon>Cytophagales</taxon>
        <taxon>Spirosomataceae</taxon>
        <taxon>Dyadobacter</taxon>
    </lineage>
</organism>
<dbReference type="RefSeq" id="WP_229209597.1">
    <property type="nucleotide sequence ID" value="NZ_FNXY01000004.1"/>
</dbReference>
<dbReference type="InterPro" id="IPR032560">
    <property type="entry name" value="DUF4932"/>
</dbReference>
<keyword evidence="3" id="KW-1185">Reference proteome</keyword>
<reference evidence="2 3" key="1">
    <citation type="submission" date="2016-10" db="EMBL/GenBank/DDBJ databases">
        <authorList>
            <person name="de Groot N.N."/>
        </authorList>
    </citation>
    <scope>NUCLEOTIDE SEQUENCE [LARGE SCALE GENOMIC DNA]</scope>
    <source>
        <strain evidence="2 3">DSM 19938</strain>
    </source>
</reference>
<dbReference type="AlphaFoldDB" id="A0A1H6UMT7"/>
<keyword evidence="1" id="KW-0732">Signal</keyword>
<sequence>MKLFLLLTILLIPGFKSFAQEKVPVVRTKMNSLIMYIDKERGNFNNINDIPNPFTYDLGLENENSTLGIVSEKDSISMPLRYGEKSTFMIIREQKGDTLMATFTSHRQIKAALFNDGYKKRFNGKVITEIPEVYELINIVFALTDYGKTEAIYKGTDYYKSVNMHFQPFSDDSVVKTIDSVLKVSSDMYAPLKMDSYAYQFDNGRIVKHAVFDRASWGEVNELTPYIPALERFAKKSGFRSFYKENVNYYAGLIADFEKNVDVGMMKSWLEKQFPKTKYSAIRVIFSPLVGWNQSANNFEDNGFKEAHAHINFPFVLKNNSVTKEDPDFRKGQRMMIAFTEINHSYLNPEAEIYVKEISKSFGDLTRWITPGKPSGGYNNVLSCFEEYMNYGLVTLLYSDVFDQATFSELKAGMENNMVNGRGFLRFKEFNEELLRLYQSKKTGETVADLYPAVIKWAGQ</sequence>
<feature type="chain" id="PRO_5011474022" description="DUF4932 domain-containing protein" evidence="1">
    <location>
        <begin position="20"/>
        <end position="460"/>
    </location>
</feature>
<dbReference type="Proteomes" id="UP000199532">
    <property type="component" value="Unassembled WGS sequence"/>
</dbReference>
<protein>
    <recommendedName>
        <fullName evidence="4">DUF4932 domain-containing protein</fullName>
    </recommendedName>
</protein>
<evidence type="ECO:0000313" key="3">
    <source>
        <dbReference type="Proteomes" id="UP000199532"/>
    </source>
</evidence>
<name>A0A1H6UMT7_9BACT</name>